<dbReference type="InterPro" id="IPR012902">
    <property type="entry name" value="N_methyl_site"/>
</dbReference>
<dbReference type="InterPro" id="IPR013362">
    <property type="entry name" value="Pilus_4_PilV"/>
</dbReference>
<gene>
    <name evidence="4" type="ORF">SAMN04487960_108226</name>
</gene>
<name>A0A1H3B5A8_9GAMM</name>
<feature type="region of interest" description="Disordered" evidence="1">
    <location>
        <begin position="128"/>
        <end position="148"/>
    </location>
</feature>
<dbReference type="RefSeq" id="WP_091815648.1">
    <property type="nucleotide sequence ID" value="NZ_FNNE01000008.1"/>
</dbReference>
<evidence type="ECO:0000313" key="5">
    <source>
        <dbReference type="Proteomes" id="UP000199675"/>
    </source>
</evidence>
<feature type="domain" description="Type IV pilin Tt1218-like" evidence="3">
    <location>
        <begin position="30"/>
        <end position="80"/>
    </location>
</feature>
<sequence>MMRQQQGSSLIEILVAVLIFAIGLLGVAGMQVYSLKMNANSHIRTQANLLAQDMVERMRSNPFQRGAYAMSFSECTTAVTGNPSSADIAASDRRNWCRQLDRNLPAGQGSVDVDNGLVTITVRWQERAGREQVDGNGNGTGSEQSSHQFVIRARLDNA</sequence>
<feature type="transmembrane region" description="Helical" evidence="2">
    <location>
        <begin position="12"/>
        <end position="33"/>
    </location>
</feature>
<dbReference type="Pfam" id="PF07963">
    <property type="entry name" value="N_methyl"/>
    <property type="match status" value="1"/>
</dbReference>
<evidence type="ECO:0000313" key="4">
    <source>
        <dbReference type="EMBL" id="SDX37200.1"/>
    </source>
</evidence>
<evidence type="ECO:0000256" key="2">
    <source>
        <dbReference type="SAM" id="Phobius"/>
    </source>
</evidence>
<keyword evidence="5" id="KW-1185">Reference proteome</keyword>
<organism evidence="4 5">
    <name type="scientific">Marinobacter mobilis</name>
    <dbReference type="NCBI Taxonomy" id="488533"/>
    <lineage>
        <taxon>Bacteria</taxon>
        <taxon>Pseudomonadati</taxon>
        <taxon>Pseudomonadota</taxon>
        <taxon>Gammaproteobacteria</taxon>
        <taxon>Pseudomonadales</taxon>
        <taxon>Marinobacteraceae</taxon>
        <taxon>Marinobacter</taxon>
    </lineage>
</organism>
<dbReference type="Pfam" id="PF22150">
    <property type="entry name" value="Tt1218-like"/>
    <property type="match status" value="1"/>
</dbReference>
<proteinExistence type="predicted"/>
<evidence type="ECO:0000259" key="3">
    <source>
        <dbReference type="Pfam" id="PF22150"/>
    </source>
</evidence>
<dbReference type="AlphaFoldDB" id="A0A1H3B5A8"/>
<dbReference type="OrthoDB" id="5741561at2"/>
<keyword evidence="2" id="KW-0812">Transmembrane</keyword>
<dbReference type="STRING" id="488533.SAMN04487960_108226"/>
<dbReference type="NCBIfam" id="TIGR02532">
    <property type="entry name" value="IV_pilin_GFxxxE"/>
    <property type="match status" value="1"/>
</dbReference>
<reference evidence="4 5" key="1">
    <citation type="submission" date="2016-10" db="EMBL/GenBank/DDBJ databases">
        <authorList>
            <person name="de Groot N.N."/>
        </authorList>
    </citation>
    <scope>NUCLEOTIDE SEQUENCE [LARGE SCALE GENOMIC DNA]</scope>
    <source>
        <strain evidence="4 5">CGMCC 1.7059</strain>
    </source>
</reference>
<dbReference type="Proteomes" id="UP000199675">
    <property type="component" value="Unassembled WGS sequence"/>
</dbReference>
<accession>A0A1H3B5A8</accession>
<protein>
    <submittedName>
        <fullName evidence="4">Type IV pilus assembly protein PilV</fullName>
    </submittedName>
</protein>
<evidence type="ECO:0000256" key="1">
    <source>
        <dbReference type="SAM" id="MobiDB-lite"/>
    </source>
</evidence>
<keyword evidence="2" id="KW-0472">Membrane</keyword>
<dbReference type="InterPro" id="IPR054402">
    <property type="entry name" value="Tt1218-like_dom"/>
</dbReference>
<dbReference type="EMBL" id="FNNE01000008">
    <property type="protein sequence ID" value="SDX37200.1"/>
    <property type="molecule type" value="Genomic_DNA"/>
</dbReference>
<dbReference type="NCBIfam" id="TIGR02523">
    <property type="entry name" value="type_IV_pilV"/>
    <property type="match status" value="1"/>
</dbReference>
<keyword evidence="2" id="KW-1133">Transmembrane helix</keyword>